<evidence type="ECO:0000313" key="5">
    <source>
        <dbReference type="EMBL" id="OGI79226.1"/>
    </source>
</evidence>
<keyword evidence="4" id="KW-0418">Kinase</keyword>
<evidence type="ECO:0008006" key="7">
    <source>
        <dbReference type="Google" id="ProtNLM"/>
    </source>
</evidence>
<gene>
    <name evidence="5" type="ORF">A3F19_02030</name>
</gene>
<evidence type="ECO:0000256" key="3">
    <source>
        <dbReference type="ARBA" id="ARBA00022741"/>
    </source>
</evidence>
<dbReference type="Gene3D" id="3.40.50.300">
    <property type="entry name" value="P-loop containing nucleotide triphosphate hydrolases"/>
    <property type="match status" value="1"/>
</dbReference>
<sequence length="202" mass="23454">MKKLGFNIALLGMIASGKETQANILKNKYSLKFVESGLYVRNLLKEKSKIGDRARRTAGKGKPLPTVLLQKFLIREINNKPKNKDLLFLGTPRLKPEAQLVKKILTERKEDFLVLYIDLPDKEIYKRSIKRSTGNMREIYKVFDTKKLIGIRIKWHKDQVGKTVKYFKSLKKLKTINGDQPIPKVTRDILKAVEEYRKLARN</sequence>
<dbReference type="GO" id="GO:0019205">
    <property type="term" value="F:nucleobase-containing compound kinase activity"/>
    <property type="evidence" value="ECO:0007669"/>
    <property type="project" value="InterPro"/>
</dbReference>
<name>A0A1F6WBU2_9BACT</name>
<accession>A0A1F6WBU2</accession>
<keyword evidence="1" id="KW-0808">Transferase</keyword>
<organism evidence="5 6">
    <name type="scientific">Candidatus Nomurabacteria bacterium RIFCSPHIGHO2_12_FULL_37_29</name>
    <dbReference type="NCBI Taxonomy" id="1801759"/>
    <lineage>
        <taxon>Bacteria</taxon>
        <taxon>Candidatus Nomuraibacteriota</taxon>
    </lineage>
</organism>
<dbReference type="EMBL" id="MFUJ01000021">
    <property type="protein sequence ID" value="OGI79226.1"/>
    <property type="molecule type" value="Genomic_DNA"/>
</dbReference>
<evidence type="ECO:0000256" key="2">
    <source>
        <dbReference type="ARBA" id="ARBA00022727"/>
    </source>
</evidence>
<keyword evidence="3" id="KW-0547">Nucleotide-binding</keyword>
<dbReference type="InterPro" id="IPR000850">
    <property type="entry name" value="Adenylat/UMP-CMP_kin"/>
</dbReference>
<evidence type="ECO:0000256" key="4">
    <source>
        <dbReference type="ARBA" id="ARBA00022777"/>
    </source>
</evidence>
<dbReference type="GO" id="GO:0005524">
    <property type="term" value="F:ATP binding"/>
    <property type="evidence" value="ECO:0007669"/>
    <property type="project" value="InterPro"/>
</dbReference>
<dbReference type="SUPFAM" id="SSF52540">
    <property type="entry name" value="P-loop containing nucleoside triphosphate hydrolases"/>
    <property type="match status" value="1"/>
</dbReference>
<dbReference type="AlphaFoldDB" id="A0A1F6WBU2"/>
<evidence type="ECO:0000256" key="1">
    <source>
        <dbReference type="ARBA" id="ARBA00022679"/>
    </source>
</evidence>
<comment type="caution">
    <text evidence="5">The sequence shown here is derived from an EMBL/GenBank/DDBJ whole genome shotgun (WGS) entry which is preliminary data.</text>
</comment>
<evidence type="ECO:0000313" key="6">
    <source>
        <dbReference type="Proteomes" id="UP000177052"/>
    </source>
</evidence>
<dbReference type="Pfam" id="PF00406">
    <property type="entry name" value="ADK"/>
    <property type="match status" value="1"/>
</dbReference>
<dbReference type="PANTHER" id="PTHR23359">
    <property type="entry name" value="NUCLEOTIDE KINASE"/>
    <property type="match status" value="1"/>
</dbReference>
<dbReference type="InterPro" id="IPR027417">
    <property type="entry name" value="P-loop_NTPase"/>
</dbReference>
<protein>
    <recommendedName>
        <fullName evidence="7">Adenylate kinase</fullName>
    </recommendedName>
</protein>
<reference evidence="5 6" key="1">
    <citation type="journal article" date="2016" name="Nat. Commun.">
        <title>Thousands of microbial genomes shed light on interconnected biogeochemical processes in an aquifer system.</title>
        <authorList>
            <person name="Anantharaman K."/>
            <person name="Brown C.T."/>
            <person name="Hug L.A."/>
            <person name="Sharon I."/>
            <person name="Castelle C.J."/>
            <person name="Probst A.J."/>
            <person name="Thomas B.C."/>
            <person name="Singh A."/>
            <person name="Wilkins M.J."/>
            <person name="Karaoz U."/>
            <person name="Brodie E.L."/>
            <person name="Williams K.H."/>
            <person name="Hubbard S.S."/>
            <person name="Banfield J.F."/>
        </authorList>
    </citation>
    <scope>NUCLEOTIDE SEQUENCE [LARGE SCALE GENOMIC DNA]</scope>
</reference>
<dbReference type="Proteomes" id="UP000177052">
    <property type="component" value="Unassembled WGS sequence"/>
</dbReference>
<proteinExistence type="predicted"/>
<dbReference type="GO" id="GO:0009165">
    <property type="term" value="P:nucleotide biosynthetic process"/>
    <property type="evidence" value="ECO:0007669"/>
    <property type="project" value="UniProtKB-KW"/>
</dbReference>
<keyword evidence="2" id="KW-0545">Nucleotide biosynthesis</keyword>